<accession>A0A2N5U8K2</accession>
<comment type="caution">
    <text evidence="2">The sequence shown here is derived from an EMBL/GenBank/DDBJ whole genome shotgun (WGS) entry which is preliminary data.</text>
</comment>
<feature type="compositionally biased region" description="Low complexity" evidence="1">
    <location>
        <begin position="232"/>
        <end position="241"/>
    </location>
</feature>
<name>A0A2N5U8K2_9BASI</name>
<dbReference type="AlphaFoldDB" id="A0A2N5U8K2"/>
<gene>
    <name evidence="2" type="ORF">PCASD_14463</name>
</gene>
<evidence type="ECO:0000313" key="2">
    <source>
        <dbReference type="EMBL" id="PLW34064.1"/>
    </source>
</evidence>
<proteinExistence type="predicted"/>
<dbReference type="EMBL" id="PGCI01000206">
    <property type="protein sequence ID" value="PLW34064.1"/>
    <property type="molecule type" value="Genomic_DNA"/>
</dbReference>
<feature type="region of interest" description="Disordered" evidence="1">
    <location>
        <begin position="503"/>
        <end position="525"/>
    </location>
</feature>
<reference evidence="2 3" key="1">
    <citation type="submission" date="2017-11" db="EMBL/GenBank/DDBJ databases">
        <title>De novo assembly and phasing of dikaryotic genomes from two isolates of Puccinia coronata f. sp. avenae, the causal agent of oat crown rust.</title>
        <authorList>
            <person name="Miller M.E."/>
            <person name="Zhang Y."/>
            <person name="Omidvar V."/>
            <person name="Sperschneider J."/>
            <person name="Schwessinger B."/>
            <person name="Raley C."/>
            <person name="Palmer J.M."/>
            <person name="Garnica D."/>
            <person name="Upadhyaya N."/>
            <person name="Rathjen J."/>
            <person name="Taylor J.M."/>
            <person name="Park R.F."/>
            <person name="Dodds P.N."/>
            <person name="Hirsch C.D."/>
            <person name="Kianian S.F."/>
            <person name="Figueroa M."/>
        </authorList>
    </citation>
    <scope>NUCLEOTIDE SEQUENCE [LARGE SCALE GENOMIC DNA]</scope>
    <source>
        <strain evidence="2">12SD80</strain>
    </source>
</reference>
<feature type="region of interest" description="Disordered" evidence="1">
    <location>
        <begin position="362"/>
        <end position="383"/>
    </location>
</feature>
<organism evidence="2 3">
    <name type="scientific">Puccinia coronata f. sp. avenae</name>
    <dbReference type="NCBI Taxonomy" id="200324"/>
    <lineage>
        <taxon>Eukaryota</taxon>
        <taxon>Fungi</taxon>
        <taxon>Dikarya</taxon>
        <taxon>Basidiomycota</taxon>
        <taxon>Pucciniomycotina</taxon>
        <taxon>Pucciniomycetes</taxon>
        <taxon>Pucciniales</taxon>
        <taxon>Pucciniaceae</taxon>
        <taxon>Puccinia</taxon>
    </lineage>
</organism>
<protein>
    <submittedName>
        <fullName evidence="2">Uncharacterized protein</fullName>
    </submittedName>
</protein>
<feature type="compositionally biased region" description="Basic residues" evidence="1">
    <location>
        <begin position="507"/>
        <end position="517"/>
    </location>
</feature>
<sequence>MTCLNQTRYSYETHIRYLEDVVRLLLARTNTAQLPCEPTAPLTSMFQYSMAWGLAPVLSKKTASLLAANLQNMKKKEGTPLVMLSSRQTLSHACSQCISPNPIVSAYKIAKAPHASYGKALHSSRTPSEGRPINPSSNASLILPGSLIPVHSNITTSPTTPAYTPSNQHSTTVPSLIRVISLPTLAVVSPTCLPDLDTPVNSAPPVAFASLSAISPVHSPSTCLPLATPPLSTSLSSLPSSKHPSDPKAHKTTPSTALDPQPLSPARSQLIAAVSATPTILSQPAFPDTDKSEMLEHAVQSPKQTTSYPPALDQTISHLPTGESPNSLDRSTCRSLPDTSFITLPRLATCSMRPKSIPATISLEHSSDQPPLPPVSHHPPSLSPVAVSTLSPVKTLAATATTTALTSLATTTSASSLATTSAISAFSKNKTEGREVINTPLSTCLPVCPNFDIATIGSITIVDDTIESTKPQGDSDGALQFDKDCQAYYNDIQEYLQQANADETEVKKKKKKKKKKANLTSTPDNPILFYV</sequence>
<feature type="region of interest" description="Disordered" evidence="1">
    <location>
        <begin position="232"/>
        <end position="263"/>
    </location>
</feature>
<evidence type="ECO:0000313" key="3">
    <source>
        <dbReference type="Proteomes" id="UP000235392"/>
    </source>
</evidence>
<dbReference type="Proteomes" id="UP000235392">
    <property type="component" value="Unassembled WGS sequence"/>
</dbReference>
<evidence type="ECO:0000256" key="1">
    <source>
        <dbReference type="SAM" id="MobiDB-lite"/>
    </source>
</evidence>